<dbReference type="PANTHER" id="PTHR48100">
    <property type="entry name" value="BROAD-SPECIFICITY PHOSPHATASE YOR283W-RELATED"/>
    <property type="match status" value="1"/>
</dbReference>
<feature type="active site" description="Proton donor/acceptor" evidence="1">
    <location>
        <position position="78"/>
    </location>
</feature>
<dbReference type="CDD" id="cd07067">
    <property type="entry name" value="HP_PGM_like"/>
    <property type="match status" value="1"/>
</dbReference>
<organism evidence="3 4">
    <name type="scientific">Trueperella pyogenes</name>
    <dbReference type="NCBI Taxonomy" id="1661"/>
    <lineage>
        <taxon>Bacteria</taxon>
        <taxon>Bacillati</taxon>
        <taxon>Actinomycetota</taxon>
        <taxon>Actinomycetes</taxon>
        <taxon>Actinomycetales</taxon>
        <taxon>Actinomycetaceae</taxon>
        <taxon>Trueperella</taxon>
    </lineage>
</organism>
<dbReference type="Gene3D" id="3.40.50.1240">
    <property type="entry name" value="Phosphoglycerate mutase-like"/>
    <property type="match status" value="1"/>
</dbReference>
<accession>A0A3S9QLT0</accession>
<dbReference type="PANTHER" id="PTHR48100:SF1">
    <property type="entry name" value="HISTIDINE PHOSPHATASE FAMILY PROTEIN-RELATED"/>
    <property type="match status" value="1"/>
</dbReference>
<name>A0A3S9QLT0_9ACTO</name>
<feature type="binding site" evidence="2">
    <location>
        <position position="54"/>
    </location>
    <ligand>
        <name>substrate</name>
    </ligand>
</feature>
<gene>
    <name evidence="3" type="ORF">EBQ10_06035</name>
</gene>
<dbReference type="InterPro" id="IPR013078">
    <property type="entry name" value="His_Pase_superF_clade-1"/>
</dbReference>
<evidence type="ECO:0000313" key="3">
    <source>
        <dbReference type="EMBL" id="AZR06894.1"/>
    </source>
</evidence>
<dbReference type="SMART" id="SM00855">
    <property type="entry name" value="PGAM"/>
    <property type="match status" value="1"/>
</dbReference>
<feature type="active site" description="Tele-phosphohistidine intermediate" evidence="1">
    <location>
        <position position="10"/>
    </location>
</feature>
<dbReference type="Pfam" id="PF00300">
    <property type="entry name" value="His_Phos_1"/>
    <property type="match status" value="1"/>
</dbReference>
<reference evidence="3 4" key="1">
    <citation type="submission" date="2018-11" db="EMBL/GenBank/DDBJ databases">
        <title>Multidrug-resistant genes are associated with an 42-kb island TGI1 carrying a complex class 1 integron in a Trueperella pyogenes.</title>
        <authorList>
            <person name="Dong W."/>
        </authorList>
    </citation>
    <scope>NUCLEOTIDE SEQUENCE [LARGE SCALE GENOMIC DNA]</scope>
    <source>
        <strain evidence="3 4">TP4</strain>
    </source>
</reference>
<evidence type="ECO:0000313" key="4">
    <source>
        <dbReference type="Proteomes" id="UP000275951"/>
    </source>
</evidence>
<dbReference type="EMBL" id="CP033905">
    <property type="protein sequence ID" value="AZR06894.1"/>
    <property type="molecule type" value="Genomic_DNA"/>
</dbReference>
<sequence length="217" mass="24447">MTTHIYMIRHGRQSDKRCNVDVDLSLEGREQARLVGQRIATWNIGAIYTSSMVRARETAEIISDSLGVDVNVRSELREISFGEMEGLTDEEIVANFAQFQRDQSKMELDLQYPGGENISQVLRRSIGVFDEIARSSPSRVAVVSHGGIIRAMVTHATSAPPARWRNIARNLENTSITELVAETNSYGVQYRLERLNDYAHLEPHPHLLRSAWAVAEN</sequence>
<dbReference type="RefSeq" id="WP_114949879.1">
    <property type="nucleotide sequence ID" value="NZ_CP033905.1"/>
</dbReference>
<dbReference type="SUPFAM" id="SSF53254">
    <property type="entry name" value="Phosphoglycerate mutase-like"/>
    <property type="match status" value="1"/>
</dbReference>
<evidence type="ECO:0000256" key="2">
    <source>
        <dbReference type="PIRSR" id="PIRSR613078-2"/>
    </source>
</evidence>
<protein>
    <submittedName>
        <fullName evidence="3">Histidine phosphatase family protein</fullName>
    </submittedName>
</protein>
<dbReference type="GO" id="GO:0005737">
    <property type="term" value="C:cytoplasm"/>
    <property type="evidence" value="ECO:0007669"/>
    <property type="project" value="TreeGrafter"/>
</dbReference>
<evidence type="ECO:0000256" key="1">
    <source>
        <dbReference type="PIRSR" id="PIRSR613078-1"/>
    </source>
</evidence>
<dbReference type="PIRSF" id="PIRSF000709">
    <property type="entry name" value="6PFK_2-Ptase"/>
    <property type="match status" value="1"/>
</dbReference>
<dbReference type="AlphaFoldDB" id="A0A3S9QLT0"/>
<proteinExistence type="predicted"/>
<dbReference type="InterPro" id="IPR050275">
    <property type="entry name" value="PGM_Phosphatase"/>
</dbReference>
<dbReference type="InterPro" id="IPR029033">
    <property type="entry name" value="His_PPase_superfam"/>
</dbReference>
<dbReference type="GO" id="GO:0016791">
    <property type="term" value="F:phosphatase activity"/>
    <property type="evidence" value="ECO:0007669"/>
    <property type="project" value="TreeGrafter"/>
</dbReference>
<dbReference type="Proteomes" id="UP000275951">
    <property type="component" value="Chromosome"/>
</dbReference>